<feature type="non-terminal residue" evidence="2">
    <location>
        <position position="1"/>
    </location>
</feature>
<evidence type="ECO:0000259" key="1">
    <source>
        <dbReference type="Pfam" id="PF05048"/>
    </source>
</evidence>
<dbReference type="SUPFAM" id="SSF51126">
    <property type="entry name" value="Pectin lyase-like"/>
    <property type="match status" value="1"/>
</dbReference>
<dbReference type="Pfam" id="PF05048">
    <property type="entry name" value="NosD"/>
    <property type="match status" value="1"/>
</dbReference>
<organism evidence="2">
    <name type="scientific">marine metagenome</name>
    <dbReference type="NCBI Taxonomy" id="408172"/>
    <lineage>
        <taxon>unclassified sequences</taxon>
        <taxon>metagenomes</taxon>
        <taxon>ecological metagenomes</taxon>
    </lineage>
</organism>
<reference evidence="2" key="1">
    <citation type="submission" date="2018-05" db="EMBL/GenBank/DDBJ databases">
        <authorList>
            <person name="Lanie J.A."/>
            <person name="Ng W.-L."/>
            <person name="Kazmierczak K.M."/>
            <person name="Andrzejewski T.M."/>
            <person name="Davidsen T.M."/>
            <person name="Wayne K.J."/>
            <person name="Tettelin H."/>
            <person name="Glass J.I."/>
            <person name="Rusch D."/>
            <person name="Podicherti R."/>
            <person name="Tsui H.-C.T."/>
            <person name="Winkler M.E."/>
        </authorList>
    </citation>
    <scope>NUCLEOTIDE SEQUENCE</scope>
</reference>
<feature type="domain" description="Periplasmic copper-binding protein NosD beta helix" evidence="1">
    <location>
        <begin position="333"/>
        <end position="431"/>
    </location>
</feature>
<sequence>ANVIEDNYIYAPDMTYGINLYYCQATSGNEATIVNNLIRVEDYGIQFNQYNHYQNVYYNTVKVRDQYALGGSYYQNQYITVKNNIFSTLASTAAMYFGYQVTGLVSDYNNYNTDSNYPVYHQGNYTLAEWETLGYDSNSVSINPLFVTDSTLVPTNLNLDNLGTPVSGLTDDINGTTRSITTPDMGALEFTGADNRLAAGTYTVGGGGDYATLAAVRQALMSQGIAGAVVFQILSGTYTESIALEGVYGSSATNTITFQSAAANADSVIWENTGSSSSTNYALQLSGTDHVQIKHITFKGDSSSYSRKIVLGGAVDSVTIDSSKFLGYQGGNSNNHASIYGTEIVATGLKIRNNTFTDAGYSAIRLNASSSSSSTGLEITNNTITNTYSGIHLYYFDAVTIRGNTIKGSYMLDFGIYLIYCDGANVIKDNYI</sequence>
<name>A0A382JUS2_9ZZZZ</name>
<dbReference type="EMBL" id="UINC01076574">
    <property type="protein sequence ID" value="SVC15870.1"/>
    <property type="molecule type" value="Genomic_DNA"/>
</dbReference>
<dbReference type="InterPro" id="IPR007742">
    <property type="entry name" value="NosD_dom"/>
</dbReference>
<dbReference type="InterPro" id="IPR006626">
    <property type="entry name" value="PbH1"/>
</dbReference>
<proteinExistence type="predicted"/>
<protein>
    <recommendedName>
        <fullName evidence="1">Periplasmic copper-binding protein NosD beta helix domain-containing protein</fullName>
    </recommendedName>
</protein>
<gene>
    <name evidence="2" type="ORF">METZ01_LOCUS268724</name>
</gene>
<feature type="non-terminal residue" evidence="2">
    <location>
        <position position="432"/>
    </location>
</feature>
<dbReference type="InterPro" id="IPR011050">
    <property type="entry name" value="Pectin_lyase_fold/virulence"/>
</dbReference>
<dbReference type="Gene3D" id="2.160.20.10">
    <property type="entry name" value="Single-stranded right-handed beta-helix, Pectin lyase-like"/>
    <property type="match status" value="1"/>
</dbReference>
<dbReference type="SMART" id="SM00710">
    <property type="entry name" value="PbH1"/>
    <property type="match status" value="6"/>
</dbReference>
<accession>A0A382JUS2</accession>
<dbReference type="InterPro" id="IPR012334">
    <property type="entry name" value="Pectin_lyas_fold"/>
</dbReference>
<evidence type="ECO:0000313" key="2">
    <source>
        <dbReference type="EMBL" id="SVC15870.1"/>
    </source>
</evidence>
<dbReference type="AlphaFoldDB" id="A0A382JUS2"/>